<keyword evidence="2" id="KW-1185">Reference proteome</keyword>
<evidence type="ECO:0000313" key="1">
    <source>
        <dbReference type="EMBL" id="SAL42194.1"/>
    </source>
</evidence>
<dbReference type="Gene3D" id="3.30.420.40">
    <property type="match status" value="1"/>
</dbReference>
<dbReference type="InterPro" id="IPR005883">
    <property type="entry name" value="PilM"/>
</dbReference>
<dbReference type="OrthoDB" id="9125096at2"/>
<organism evidence="1 2">
    <name type="scientific">Caballeronia choica</name>
    <dbReference type="NCBI Taxonomy" id="326476"/>
    <lineage>
        <taxon>Bacteria</taxon>
        <taxon>Pseudomonadati</taxon>
        <taxon>Pseudomonadota</taxon>
        <taxon>Betaproteobacteria</taxon>
        <taxon>Burkholderiales</taxon>
        <taxon>Burkholderiaceae</taxon>
        <taxon>Caballeronia</taxon>
    </lineage>
</organism>
<dbReference type="EMBL" id="FCON02000015">
    <property type="protein sequence ID" value="SAL42194.1"/>
    <property type="molecule type" value="Genomic_DNA"/>
</dbReference>
<reference evidence="1" key="1">
    <citation type="submission" date="2016-01" db="EMBL/GenBank/DDBJ databases">
        <authorList>
            <person name="Peeters C."/>
        </authorList>
    </citation>
    <scope>NUCLEOTIDE SEQUENCE [LARGE SCALE GENOMIC DNA]</scope>
    <source>
        <strain evidence="1">LMG 22940</strain>
    </source>
</reference>
<accession>A0A158HCS8</accession>
<evidence type="ECO:0000313" key="2">
    <source>
        <dbReference type="Proteomes" id="UP000054770"/>
    </source>
</evidence>
<dbReference type="AlphaFoldDB" id="A0A158HCS8"/>
<gene>
    <name evidence="1" type="ORF">AWB68_01904</name>
</gene>
<proteinExistence type="predicted"/>
<dbReference type="RefSeq" id="WP_087644096.1">
    <property type="nucleotide sequence ID" value="NZ_FCON02000015.1"/>
</dbReference>
<name>A0A158HCS8_9BURK</name>
<comment type="caution">
    <text evidence="1">The sequence shown here is derived from an EMBL/GenBank/DDBJ whole genome shotgun (WGS) entry which is preliminary data.</text>
</comment>
<protein>
    <submittedName>
        <fullName evidence="1">Competence protein ComA</fullName>
    </submittedName>
</protein>
<dbReference type="Proteomes" id="UP000054770">
    <property type="component" value="Unassembled WGS sequence"/>
</dbReference>
<dbReference type="Pfam" id="PF11104">
    <property type="entry name" value="PilM_2"/>
    <property type="match status" value="1"/>
</dbReference>
<sequence>MSREQALRGSILAVTRRYAAGIDVSERAVRLAVVSRRLRANGPICVEHLESVPLAAGAVIGGDFVDRNAVVAALREAFGRLPARGAWRALRCAMGLPASATLTTQVPLARLIEARHGEPGGRDPLGVLEPAVLAEAERAAGIERAALAVDWSIEARNDGCAQVSIAATARQHVESRVETAAAAGISLSAIDGEPAAALRAMRHAGTIELDARDNYIVCWAESTGLHAWLVGEEGVENALRYPAPEYPSITDALLDLIGPKGPPDWIFVGGDVDLLTRAGYAATELTAIFRCPVLPFECAPFCNGAAPIDDALRHSPLFAVAFGLALREVMQ</sequence>